<evidence type="ECO:0000256" key="1">
    <source>
        <dbReference type="ARBA" id="ARBA00022969"/>
    </source>
</evidence>
<evidence type="ECO:0000256" key="2">
    <source>
        <dbReference type="HAMAP-Rule" id="MF_00669"/>
    </source>
</evidence>
<keyword evidence="4" id="KW-1185">Reference proteome</keyword>
<proteinExistence type="evidence at transcript level"/>
<dbReference type="KEGG" id="ntr:B0W44_03095"/>
<dbReference type="NCBIfam" id="TIGR03092">
    <property type="entry name" value="SASP_sspI"/>
    <property type="match status" value="1"/>
</dbReference>
<reference evidence="3 4" key="1">
    <citation type="journal article" date="2015" name="Int. J. Syst. Evol. Microbiol.">
        <title>Novibacillus thermophilus gen. nov., sp. nov., a Gram-staining-negative and moderately thermophilic member of the family Thermoactinomycetaceae.</title>
        <authorList>
            <person name="Yang G."/>
            <person name="Chen J."/>
            <person name="Zhou S."/>
        </authorList>
    </citation>
    <scope>NUCLEOTIDE SEQUENCE [LARGE SCALE GENOMIC DNA]</scope>
    <source>
        <strain evidence="3 4">SG-1</strain>
    </source>
</reference>
<keyword evidence="1 2" id="KW-0749">Sporulation</keyword>
<dbReference type="HAMAP" id="MF_00669">
    <property type="entry name" value="SspI"/>
    <property type="match status" value="1"/>
</dbReference>
<dbReference type="OrthoDB" id="2453696at2"/>
<protein>
    <recommendedName>
        <fullName evidence="2">Small, acid-soluble spore protein I</fullName>
        <shortName evidence="2">SASP I</shortName>
    </recommendedName>
</protein>
<sequence length="78" mass="9007">MGLDNISIRKAVIHNIHDMTQEELRDMVTDSIEQKEEKLLPGLGVVFELIWENISSDLRRQLIDTLHAHLPDHAEKPI</sequence>
<comment type="similarity">
    <text evidence="2">Belongs to the SspI family.</text>
</comment>
<accession>A0A1U9K4F6</accession>
<dbReference type="STRING" id="1471761.B0W44_03095"/>
<dbReference type="Proteomes" id="UP000188603">
    <property type="component" value="Chromosome"/>
</dbReference>
<dbReference type="GO" id="GO:0030435">
    <property type="term" value="P:sporulation resulting in formation of a cellular spore"/>
    <property type="evidence" value="ECO:0007669"/>
    <property type="project" value="UniProtKB-KW"/>
</dbReference>
<comment type="subcellular location">
    <subcellularLocation>
        <location evidence="2">Spore core</location>
    </subcellularLocation>
</comment>
<comment type="induction">
    <text evidence="2">Expressed only in the forespore compartment of sporulating cells.</text>
</comment>
<evidence type="ECO:0000313" key="4">
    <source>
        <dbReference type="Proteomes" id="UP000188603"/>
    </source>
</evidence>
<dbReference type="Pfam" id="PF14098">
    <property type="entry name" value="SSPI"/>
    <property type="match status" value="1"/>
</dbReference>
<evidence type="ECO:0000313" key="3">
    <source>
        <dbReference type="EMBL" id="AQS54908.1"/>
    </source>
</evidence>
<dbReference type="EMBL" id="CP019699">
    <property type="protein sequence ID" value="AQS54908.1"/>
    <property type="molecule type" value="Genomic_DNA"/>
</dbReference>
<dbReference type="InterPro" id="IPR017525">
    <property type="entry name" value="SspI"/>
</dbReference>
<dbReference type="AlphaFoldDB" id="A0A1U9K4F6"/>
<organism evidence="3 4">
    <name type="scientific">Novibacillus thermophilus</name>
    <dbReference type="NCBI Taxonomy" id="1471761"/>
    <lineage>
        <taxon>Bacteria</taxon>
        <taxon>Bacillati</taxon>
        <taxon>Bacillota</taxon>
        <taxon>Bacilli</taxon>
        <taxon>Bacillales</taxon>
        <taxon>Thermoactinomycetaceae</taxon>
        <taxon>Novibacillus</taxon>
    </lineage>
</organism>
<dbReference type="RefSeq" id="WP_077718723.1">
    <property type="nucleotide sequence ID" value="NZ_CP019699.1"/>
</dbReference>
<name>A0A1U9K4F6_9BACL</name>
<gene>
    <name evidence="2" type="primary">sspI</name>
    <name evidence="3" type="ORF">B0W44_03095</name>
</gene>
<dbReference type="GO" id="GO:0030436">
    <property type="term" value="P:asexual sporulation"/>
    <property type="evidence" value="ECO:0007669"/>
    <property type="project" value="UniProtKB-UniRule"/>
</dbReference>